<protein>
    <submittedName>
        <fullName evidence="1">Uncharacterized protein</fullName>
    </submittedName>
</protein>
<name>A0A318J464_9BURK</name>
<accession>A0A318J464</accession>
<dbReference type="AlphaFoldDB" id="A0A318J464"/>
<keyword evidence="2" id="KW-1185">Reference proteome</keyword>
<sequence length="108" mass="12253">MTACSAKCSTQVASFYRAAHHIPFFTLVYSASYLHHPCFCHHSPIPRCRQTDSPGVHRFFQYGKTYVLDLAACRGNSMVLIGDKDTITSMELVQKVLAAYYRFVKTLK</sequence>
<dbReference type="Proteomes" id="UP000247792">
    <property type="component" value="Unassembled WGS sequence"/>
</dbReference>
<dbReference type="EMBL" id="QJKB01000006">
    <property type="protein sequence ID" value="PXX41904.1"/>
    <property type="molecule type" value="Genomic_DNA"/>
</dbReference>
<proteinExistence type="predicted"/>
<organism evidence="1 2">
    <name type="scientific">Undibacterium pigrum</name>
    <dbReference type="NCBI Taxonomy" id="401470"/>
    <lineage>
        <taxon>Bacteria</taxon>
        <taxon>Pseudomonadati</taxon>
        <taxon>Pseudomonadota</taxon>
        <taxon>Betaproteobacteria</taxon>
        <taxon>Burkholderiales</taxon>
        <taxon>Oxalobacteraceae</taxon>
        <taxon>Undibacterium</taxon>
    </lineage>
</organism>
<reference evidence="1 2" key="1">
    <citation type="submission" date="2018-05" db="EMBL/GenBank/DDBJ databases">
        <title>Genomic Encyclopedia of Type Strains, Phase IV (KMG-IV): sequencing the most valuable type-strain genomes for metagenomic binning, comparative biology and taxonomic classification.</title>
        <authorList>
            <person name="Goeker M."/>
        </authorList>
    </citation>
    <scope>NUCLEOTIDE SEQUENCE [LARGE SCALE GENOMIC DNA]</scope>
    <source>
        <strain evidence="1 2">DSM 19792</strain>
    </source>
</reference>
<evidence type="ECO:0000313" key="2">
    <source>
        <dbReference type="Proteomes" id="UP000247792"/>
    </source>
</evidence>
<evidence type="ECO:0000313" key="1">
    <source>
        <dbReference type="EMBL" id="PXX41904.1"/>
    </source>
</evidence>
<gene>
    <name evidence="1" type="ORF">DFR42_10683</name>
</gene>
<comment type="caution">
    <text evidence="1">The sequence shown here is derived from an EMBL/GenBank/DDBJ whole genome shotgun (WGS) entry which is preliminary data.</text>
</comment>